<sequence length="85" mass="10199">MKNQLKEDLVSDDYDLEIELIYPPVPEFKIDWDACLEMVDRRERAARNVVPCPECGTNQVQMTDWTTDILKMKCRHCKHRFERKL</sequence>
<evidence type="ECO:0000313" key="2">
    <source>
        <dbReference type="Proteomes" id="UP000251198"/>
    </source>
</evidence>
<keyword evidence="2" id="KW-1185">Reference proteome</keyword>
<dbReference type="Proteomes" id="UP000251198">
    <property type="component" value="Segment"/>
</dbReference>
<accession>A0A2Z4QAB7</accession>
<proteinExistence type="predicted"/>
<gene>
    <name evidence="1" type="ORF">CPT_Mineola_079</name>
</gene>
<evidence type="ECO:0000313" key="1">
    <source>
        <dbReference type="EMBL" id="AWY06974.1"/>
    </source>
</evidence>
<evidence type="ECO:0008006" key="3">
    <source>
        <dbReference type="Google" id="ProtNLM"/>
    </source>
</evidence>
<name>A0A2Z4QAB7_9CAUD</name>
<reference evidence="2" key="1">
    <citation type="submission" date="2018-05" db="EMBL/GenBank/DDBJ databases">
        <title>Complete Genome of Klebsiella pneumoniae Myophage Mineola.</title>
        <authorList>
            <person name="Boeckman J.X."/>
            <person name="Lessor L."/>
            <person name="Liu M."/>
            <person name="Gill J."/>
        </authorList>
    </citation>
    <scope>NUCLEOTIDE SEQUENCE [LARGE SCALE GENOMIC DNA]</scope>
</reference>
<organism evidence="1 2">
    <name type="scientific">Klebsiella phage Mineola</name>
    <dbReference type="NCBI Taxonomy" id="2234047"/>
    <lineage>
        <taxon>Viruses</taxon>
        <taxon>Duplodnaviria</taxon>
        <taxon>Heunggongvirae</taxon>
        <taxon>Uroviricota</taxon>
        <taxon>Caudoviricetes</taxon>
        <taxon>Pantevenvirales</taxon>
        <taxon>Straboviridae</taxon>
        <taxon>Tevenvirinae</taxon>
        <taxon>Jiaodavirus</taxon>
        <taxon>Jiaodavirus mineola</taxon>
    </lineage>
</organism>
<dbReference type="EMBL" id="MH333064">
    <property type="protein sequence ID" value="AWY06974.1"/>
    <property type="molecule type" value="Genomic_DNA"/>
</dbReference>
<protein>
    <recommendedName>
        <fullName evidence="3">Thioredoxin</fullName>
    </recommendedName>
</protein>